<dbReference type="Gene3D" id="3.90.660.20">
    <property type="entry name" value="Protoporphyrinogen oxidase, mitochondrial, domain 2"/>
    <property type="match status" value="1"/>
</dbReference>
<evidence type="ECO:0000256" key="10">
    <source>
        <dbReference type="ARBA" id="ARBA00023002"/>
    </source>
</evidence>
<keyword evidence="12" id="KW-0963">Cytoplasm</keyword>
<feature type="domain" description="Amine oxidase" evidence="13">
    <location>
        <begin position="26"/>
        <end position="489"/>
    </location>
</feature>
<evidence type="ECO:0000256" key="7">
    <source>
        <dbReference type="ARBA" id="ARBA00019046"/>
    </source>
</evidence>
<comment type="function">
    <text evidence="3 12">Involved in coproporphyrin-dependent heme b biosynthesis. Catalyzes the oxidation of coproporphyrinogen III to coproporphyrin III.</text>
</comment>
<reference evidence="15" key="1">
    <citation type="journal article" date="2019" name="Int. J. Syst. Evol. Microbiol.">
        <title>The Global Catalogue of Microorganisms (GCM) 10K type strain sequencing project: providing services to taxonomists for standard genome sequencing and annotation.</title>
        <authorList>
            <consortium name="The Broad Institute Genomics Platform"/>
            <consortium name="The Broad Institute Genome Sequencing Center for Infectious Disease"/>
            <person name="Wu L."/>
            <person name="Ma J."/>
        </authorList>
    </citation>
    <scope>NUCLEOTIDE SEQUENCE [LARGE SCALE GENOMIC DNA]</scope>
    <source>
        <strain evidence="15">JCM 17593</strain>
    </source>
</reference>
<keyword evidence="8 12" id="KW-0285">Flavoprotein</keyword>
<proteinExistence type="inferred from homology"/>
<keyword evidence="10 12" id="KW-0560">Oxidoreductase</keyword>
<keyword evidence="15" id="KW-1185">Reference proteome</keyword>
<dbReference type="Gene3D" id="1.10.3110.10">
    <property type="entry name" value="protoporphyrinogen ix oxidase, domain 3"/>
    <property type="match status" value="1"/>
</dbReference>
<evidence type="ECO:0000259" key="13">
    <source>
        <dbReference type="Pfam" id="PF01593"/>
    </source>
</evidence>
<sequence>MTDPHEGLDHLINDDPTRVVIIGGGMGGLVAARDLARPGFEVTLLEASDQLGGSVQRLDLELADGSKLTVDAGAESFATRGGHVATFIDELHLSDQVVQPNPAGAWLQLPDRAVPTPKGGMLGIPATPLASDVVAAIGWRGALRAYLDRVLPPLKIGQERNLGRLVERRMGRAVLENLVAPVTTGVYSAAPDQLDVAVAAPGLNPALTRTGSLSGAVAELRAGGPSKAGSAVGGIAGGIWRLAYTVITDARRRGAELRTGARVTGLTRDGERFLVRVAGQEDPIAADAVLIDTPSAEALPLLASALVDDDEGGLEALLRAPWPEATSVELVTLVLDAPELDAAPRGTGLLVSDRVDSAFVTAKAMTHVTAKWSWVADQLPAGRHVIRLSYGRAGRDNDAVTMTDAALRARALQDAAALMNIPLSESMVVGFARVRWQNAQPLAAVGQRERLAALGAAVEKTPGVEVTGGWVAGTGLASVIPHAREAAARLRGLRWRKLTDQGS</sequence>
<evidence type="ECO:0000256" key="9">
    <source>
        <dbReference type="ARBA" id="ARBA00022827"/>
    </source>
</evidence>
<keyword evidence="9 12" id="KW-0274">FAD</keyword>
<dbReference type="InterPro" id="IPR002937">
    <property type="entry name" value="Amino_oxidase"/>
</dbReference>
<comment type="pathway">
    <text evidence="4 12">Porphyrin-containing compound metabolism; protoheme biosynthesis.</text>
</comment>
<comment type="cofactor">
    <cofactor evidence="2 12">
        <name>FAD</name>
        <dbReference type="ChEBI" id="CHEBI:57692"/>
    </cofactor>
</comment>
<dbReference type="EMBL" id="BAABBX010000014">
    <property type="protein sequence ID" value="GAA4189048.1"/>
    <property type="molecule type" value="Genomic_DNA"/>
</dbReference>
<dbReference type="SUPFAM" id="SSF51905">
    <property type="entry name" value="FAD/NAD(P)-binding domain"/>
    <property type="match status" value="1"/>
</dbReference>
<dbReference type="EC" id="1.3.3.15" evidence="6 12"/>
<evidence type="ECO:0000256" key="3">
    <source>
        <dbReference type="ARBA" id="ARBA00002185"/>
    </source>
</evidence>
<dbReference type="RefSeq" id="WP_344775695.1">
    <property type="nucleotide sequence ID" value="NZ_BAABBX010000014.1"/>
</dbReference>
<name>A0ABP8ARV4_9MICO</name>
<evidence type="ECO:0000256" key="6">
    <source>
        <dbReference type="ARBA" id="ARBA00012402"/>
    </source>
</evidence>
<dbReference type="InterPro" id="IPR004572">
    <property type="entry name" value="Protoporphyrinogen_oxidase"/>
</dbReference>
<dbReference type="SUPFAM" id="SSF54373">
    <property type="entry name" value="FAD-linked reductases, C-terminal domain"/>
    <property type="match status" value="1"/>
</dbReference>
<comment type="similarity">
    <text evidence="5 12">Belongs to the protoporphyrinogen/coproporphyrinogen oxidase family. Coproporphyrinogen III oxidase subfamily.</text>
</comment>
<dbReference type="Pfam" id="PF01593">
    <property type="entry name" value="Amino_oxidase"/>
    <property type="match status" value="1"/>
</dbReference>
<evidence type="ECO:0000256" key="5">
    <source>
        <dbReference type="ARBA" id="ARBA00008310"/>
    </source>
</evidence>
<dbReference type="NCBIfam" id="TIGR00562">
    <property type="entry name" value="proto_IX_ox"/>
    <property type="match status" value="1"/>
</dbReference>
<protein>
    <recommendedName>
        <fullName evidence="7 12">Coproporphyrinogen III oxidase</fullName>
        <ecNumber evidence="6 12">1.3.3.15</ecNumber>
    </recommendedName>
</protein>
<dbReference type="PANTHER" id="PTHR42923:SF3">
    <property type="entry name" value="PROTOPORPHYRINOGEN OXIDASE"/>
    <property type="match status" value="1"/>
</dbReference>
<evidence type="ECO:0000256" key="8">
    <source>
        <dbReference type="ARBA" id="ARBA00022630"/>
    </source>
</evidence>
<evidence type="ECO:0000256" key="11">
    <source>
        <dbReference type="ARBA" id="ARBA00023133"/>
    </source>
</evidence>
<gene>
    <name evidence="14" type="primary">hemG</name>
    <name evidence="14" type="ORF">GCM10022288_16210</name>
</gene>
<evidence type="ECO:0000256" key="4">
    <source>
        <dbReference type="ARBA" id="ARBA00004744"/>
    </source>
</evidence>
<comment type="caution">
    <text evidence="14">The sequence shown here is derived from an EMBL/GenBank/DDBJ whole genome shotgun (WGS) entry which is preliminary data.</text>
</comment>
<evidence type="ECO:0000313" key="14">
    <source>
        <dbReference type="EMBL" id="GAA4189048.1"/>
    </source>
</evidence>
<evidence type="ECO:0000256" key="1">
    <source>
        <dbReference type="ARBA" id="ARBA00001755"/>
    </source>
</evidence>
<dbReference type="InterPro" id="IPR036188">
    <property type="entry name" value="FAD/NAD-bd_sf"/>
</dbReference>
<dbReference type="PANTHER" id="PTHR42923">
    <property type="entry name" value="PROTOPORPHYRINOGEN OXIDASE"/>
    <property type="match status" value="1"/>
</dbReference>
<dbReference type="Gene3D" id="3.50.50.60">
    <property type="entry name" value="FAD/NAD(P)-binding domain"/>
    <property type="match status" value="1"/>
</dbReference>
<accession>A0ABP8ARV4</accession>
<evidence type="ECO:0000256" key="12">
    <source>
        <dbReference type="RuleBase" id="RU364052"/>
    </source>
</evidence>
<keyword evidence="11 12" id="KW-0350">Heme biosynthesis</keyword>
<evidence type="ECO:0000313" key="15">
    <source>
        <dbReference type="Proteomes" id="UP001500213"/>
    </source>
</evidence>
<dbReference type="InterPro" id="IPR050464">
    <property type="entry name" value="Zeta_carotene_desat/Oxidored"/>
</dbReference>
<comment type="catalytic activity">
    <reaction evidence="1">
        <text>coproporphyrinogen III + 3 O2 = coproporphyrin III + 3 H2O2</text>
        <dbReference type="Rhea" id="RHEA:43436"/>
        <dbReference type="ChEBI" id="CHEBI:15379"/>
        <dbReference type="ChEBI" id="CHEBI:16240"/>
        <dbReference type="ChEBI" id="CHEBI:57309"/>
        <dbReference type="ChEBI" id="CHEBI:131725"/>
        <dbReference type="EC" id="1.3.3.15"/>
    </reaction>
    <physiologicalReaction direction="left-to-right" evidence="1">
        <dbReference type="Rhea" id="RHEA:43437"/>
    </physiologicalReaction>
</comment>
<comment type="subcellular location">
    <subcellularLocation>
        <location evidence="12">Cytoplasm</location>
    </subcellularLocation>
</comment>
<dbReference type="Proteomes" id="UP001500213">
    <property type="component" value="Unassembled WGS sequence"/>
</dbReference>
<organism evidence="14 15">
    <name type="scientific">Gryllotalpicola kribbensis</name>
    <dbReference type="NCBI Taxonomy" id="993084"/>
    <lineage>
        <taxon>Bacteria</taxon>
        <taxon>Bacillati</taxon>
        <taxon>Actinomycetota</taxon>
        <taxon>Actinomycetes</taxon>
        <taxon>Micrococcales</taxon>
        <taxon>Microbacteriaceae</taxon>
        <taxon>Gryllotalpicola</taxon>
    </lineage>
</organism>
<evidence type="ECO:0000256" key="2">
    <source>
        <dbReference type="ARBA" id="ARBA00001974"/>
    </source>
</evidence>